<comment type="caution">
    <text evidence="1">The sequence shown here is derived from an EMBL/GenBank/DDBJ whole genome shotgun (WGS) entry which is preliminary data.</text>
</comment>
<evidence type="ECO:0000313" key="3">
    <source>
        <dbReference type="Proteomes" id="UP000321393"/>
    </source>
</evidence>
<gene>
    <name evidence="2" type="ORF">E5676_scaffold227G00730</name>
    <name evidence="1" type="ORF">E6C27_scaffold84G00030</name>
</gene>
<dbReference type="AlphaFoldDB" id="A0A5A7T621"/>
<protein>
    <submittedName>
        <fullName evidence="1">Uncharacterized protein</fullName>
    </submittedName>
</protein>
<dbReference type="Proteomes" id="UP000321393">
    <property type="component" value="Unassembled WGS sequence"/>
</dbReference>
<organism evidence="1 3">
    <name type="scientific">Cucumis melo var. makuwa</name>
    <name type="common">Oriental melon</name>
    <dbReference type="NCBI Taxonomy" id="1194695"/>
    <lineage>
        <taxon>Eukaryota</taxon>
        <taxon>Viridiplantae</taxon>
        <taxon>Streptophyta</taxon>
        <taxon>Embryophyta</taxon>
        <taxon>Tracheophyta</taxon>
        <taxon>Spermatophyta</taxon>
        <taxon>Magnoliopsida</taxon>
        <taxon>eudicotyledons</taxon>
        <taxon>Gunneridae</taxon>
        <taxon>Pentapetalae</taxon>
        <taxon>rosids</taxon>
        <taxon>fabids</taxon>
        <taxon>Cucurbitales</taxon>
        <taxon>Cucurbitaceae</taxon>
        <taxon>Benincaseae</taxon>
        <taxon>Cucumis</taxon>
    </lineage>
</organism>
<sequence>MLYLAEVPDSIHYLESRLEEIFEKADTIDVVVDRVEGLPIQELLARVDTLEVNVGKTGNYERGDSSSGPVVYIEERVNELDNSQKTLLEMINSMLEDFLVTLDVVRNEKADVNTRLSLTM</sequence>
<evidence type="ECO:0000313" key="4">
    <source>
        <dbReference type="Proteomes" id="UP000321947"/>
    </source>
</evidence>
<name>A0A5A7T621_CUCMM</name>
<dbReference type="Proteomes" id="UP000321947">
    <property type="component" value="Unassembled WGS sequence"/>
</dbReference>
<dbReference type="EMBL" id="SSTE01018486">
    <property type="protein sequence ID" value="KAA0038932.1"/>
    <property type="molecule type" value="Genomic_DNA"/>
</dbReference>
<accession>A0A5A7T621</accession>
<evidence type="ECO:0000313" key="1">
    <source>
        <dbReference type="EMBL" id="KAA0038932.1"/>
    </source>
</evidence>
<dbReference type="OrthoDB" id="1939491at2759"/>
<dbReference type="EMBL" id="SSTD01010878">
    <property type="protein sequence ID" value="TYK11228.1"/>
    <property type="molecule type" value="Genomic_DNA"/>
</dbReference>
<proteinExistence type="predicted"/>
<evidence type="ECO:0000313" key="2">
    <source>
        <dbReference type="EMBL" id="TYK11228.1"/>
    </source>
</evidence>
<reference evidence="3 4" key="1">
    <citation type="submission" date="2019-08" db="EMBL/GenBank/DDBJ databases">
        <title>Draft genome sequences of two oriental melons (Cucumis melo L. var makuwa).</title>
        <authorList>
            <person name="Kwon S.-Y."/>
        </authorList>
    </citation>
    <scope>NUCLEOTIDE SEQUENCE [LARGE SCALE GENOMIC DNA]</scope>
    <source>
        <strain evidence="4">cv. Chang Bougi</strain>
        <strain evidence="3">cv. SW 3</strain>
        <tissue evidence="1">Leaf</tissue>
    </source>
</reference>